<dbReference type="KEGG" id="rge:RGE_19350"/>
<dbReference type="PROSITE" id="PS51186">
    <property type="entry name" value="GNAT"/>
    <property type="match status" value="1"/>
</dbReference>
<evidence type="ECO:0000313" key="4">
    <source>
        <dbReference type="EMBL" id="BAL95276.1"/>
    </source>
</evidence>
<keyword evidence="5" id="KW-1185">Reference proteome</keyword>
<protein>
    <submittedName>
        <fullName evidence="4">Putative N-acetyltransferase</fullName>
    </submittedName>
</protein>
<dbReference type="HOGENOM" id="CLU_1709475_0_0_4"/>
<accession>I0HQI9</accession>
<gene>
    <name evidence="4" type="ordered locus">RGE_19350</name>
</gene>
<proteinExistence type="predicted"/>
<evidence type="ECO:0000259" key="3">
    <source>
        <dbReference type="PROSITE" id="PS51186"/>
    </source>
</evidence>
<dbReference type="PANTHER" id="PTHR43877">
    <property type="entry name" value="AMINOALKYLPHOSPHONATE N-ACETYLTRANSFERASE-RELATED-RELATED"/>
    <property type="match status" value="1"/>
</dbReference>
<dbReference type="InterPro" id="IPR016181">
    <property type="entry name" value="Acyl_CoA_acyltransferase"/>
</dbReference>
<feature type="domain" description="N-acetyltransferase" evidence="3">
    <location>
        <begin position="6"/>
        <end position="150"/>
    </location>
</feature>
<sequence length="152" mass="16553">MAAEPLRIDPLAPADVPAVRALLVAGLTERWGGYEPRFNPDIEALAQGFDGRLTLVARRGGTIVGTGALRPAGAGRFEIVRMSVASEHRRQGVGAQVLAALLDAARQRGAHELVLETTRSWQSAIEFYEQHGFRRTHDDGEDAWFVRELPAG</sequence>
<evidence type="ECO:0000256" key="2">
    <source>
        <dbReference type="ARBA" id="ARBA00023315"/>
    </source>
</evidence>
<evidence type="ECO:0000256" key="1">
    <source>
        <dbReference type="ARBA" id="ARBA00022679"/>
    </source>
</evidence>
<keyword evidence="1 4" id="KW-0808">Transferase</keyword>
<dbReference type="Pfam" id="PF00583">
    <property type="entry name" value="Acetyltransf_1"/>
    <property type="match status" value="1"/>
</dbReference>
<name>I0HQI9_RUBGI</name>
<dbReference type="EMBL" id="AP012320">
    <property type="protein sequence ID" value="BAL95276.1"/>
    <property type="molecule type" value="Genomic_DNA"/>
</dbReference>
<keyword evidence="2" id="KW-0012">Acyltransferase</keyword>
<reference evidence="4 5" key="1">
    <citation type="journal article" date="2012" name="J. Bacteriol.">
        <title>Complete genome sequence of phototrophic betaproteobacterium Rubrivivax gelatinosus IL144.</title>
        <authorList>
            <person name="Nagashima S."/>
            <person name="Kamimura A."/>
            <person name="Shimizu T."/>
            <person name="Nakamura-isaki S."/>
            <person name="Aono E."/>
            <person name="Sakamoto K."/>
            <person name="Ichikawa N."/>
            <person name="Nakazawa H."/>
            <person name="Sekine M."/>
            <person name="Yamazaki S."/>
            <person name="Fujita N."/>
            <person name="Shimada K."/>
            <person name="Hanada S."/>
            <person name="Nagashima K.V.P."/>
        </authorList>
    </citation>
    <scope>NUCLEOTIDE SEQUENCE [LARGE SCALE GENOMIC DNA]</scope>
    <source>
        <strain evidence="5">NBRC 100245 / IL144</strain>
    </source>
</reference>
<dbReference type="InterPro" id="IPR000182">
    <property type="entry name" value="GNAT_dom"/>
</dbReference>
<dbReference type="CDD" id="cd04301">
    <property type="entry name" value="NAT_SF"/>
    <property type="match status" value="1"/>
</dbReference>
<organism evidence="4 5">
    <name type="scientific">Rubrivivax gelatinosus (strain NBRC 100245 / IL144)</name>
    <dbReference type="NCBI Taxonomy" id="983917"/>
    <lineage>
        <taxon>Bacteria</taxon>
        <taxon>Pseudomonadati</taxon>
        <taxon>Pseudomonadota</taxon>
        <taxon>Betaproteobacteria</taxon>
        <taxon>Burkholderiales</taxon>
        <taxon>Sphaerotilaceae</taxon>
        <taxon>Rubrivivax</taxon>
    </lineage>
</organism>
<dbReference type="SUPFAM" id="SSF55729">
    <property type="entry name" value="Acyl-CoA N-acyltransferases (Nat)"/>
    <property type="match status" value="1"/>
</dbReference>
<dbReference type="AlphaFoldDB" id="I0HQI9"/>
<dbReference type="STRING" id="983917.RGE_19350"/>
<dbReference type="PATRIC" id="fig|983917.3.peg.1868"/>
<dbReference type="eggNOG" id="COG0456">
    <property type="taxonomic scope" value="Bacteria"/>
</dbReference>
<dbReference type="Proteomes" id="UP000007883">
    <property type="component" value="Chromosome"/>
</dbReference>
<dbReference type="InterPro" id="IPR050832">
    <property type="entry name" value="Bact_Acetyltransf"/>
</dbReference>
<evidence type="ECO:0000313" key="5">
    <source>
        <dbReference type="Proteomes" id="UP000007883"/>
    </source>
</evidence>
<dbReference type="GO" id="GO:0016747">
    <property type="term" value="F:acyltransferase activity, transferring groups other than amino-acyl groups"/>
    <property type="evidence" value="ECO:0007669"/>
    <property type="project" value="InterPro"/>
</dbReference>
<dbReference type="Gene3D" id="3.40.630.30">
    <property type="match status" value="1"/>
</dbReference>